<dbReference type="STRING" id="1802165.A3F94_00470"/>
<dbReference type="Pfam" id="PF10108">
    <property type="entry name" value="DNA_pol_B_exo2"/>
    <property type="match status" value="1"/>
</dbReference>
<reference evidence="2 3" key="1">
    <citation type="journal article" date="2016" name="Nat. Commun.">
        <title>Thousands of microbial genomes shed light on interconnected biogeochemical processes in an aquifer system.</title>
        <authorList>
            <person name="Anantharaman K."/>
            <person name="Brown C.T."/>
            <person name="Hug L.A."/>
            <person name="Sharon I."/>
            <person name="Castelle C.J."/>
            <person name="Probst A.J."/>
            <person name="Thomas B.C."/>
            <person name="Singh A."/>
            <person name="Wilkins M.J."/>
            <person name="Karaoz U."/>
            <person name="Brodie E.L."/>
            <person name="Williams K.H."/>
            <person name="Hubbard S.S."/>
            <person name="Banfield J.F."/>
        </authorList>
    </citation>
    <scope>NUCLEOTIDE SEQUENCE [LARGE SCALE GENOMIC DNA]</scope>
</reference>
<dbReference type="InterPro" id="IPR012337">
    <property type="entry name" value="RNaseH-like_sf"/>
</dbReference>
<proteinExistence type="predicted"/>
<dbReference type="Gene3D" id="3.30.420.10">
    <property type="entry name" value="Ribonuclease H-like superfamily/Ribonuclease H"/>
    <property type="match status" value="1"/>
</dbReference>
<evidence type="ECO:0000259" key="1">
    <source>
        <dbReference type="Pfam" id="PF10108"/>
    </source>
</evidence>
<dbReference type="SUPFAM" id="SSF53098">
    <property type="entry name" value="Ribonuclease H-like"/>
    <property type="match status" value="1"/>
</dbReference>
<dbReference type="EMBL" id="MHOK01000023">
    <property type="protein sequence ID" value="OGZ61415.1"/>
    <property type="molecule type" value="Genomic_DNA"/>
</dbReference>
<dbReference type="AlphaFoldDB" id="A0A1G2HG10"/>
<sequence>MNFLAFDIETIGKPWDEFDEASRKIFKQWAKQKSETEEDFDKAMEEVKDGLPFSPFMGEIVAIGVLDQDSKGAVYFQAPEEKIEDWEEDNIKYRVGTEKDILEKFWEISRHYNNFVTFGGRGFDVPYLMIRSAVNGIRPARNLLENRYLQYQRDAKHYDLVDMFNFYGAMWSKNPKLHFVAQAFGIDTPKSGMDGKEVPHAFEDKRYKEIARYCMADVVATKEVFEKWKMYLDF</sequence>
<evidence type="ECO:0000313" key="2">
    <source>
        <dbReference type="EMBL" id="OGZ61415.1"/>
    </source>
</evidence>
<protein>
    <recommendedName>
        <fullName evidence="1">Predicted 3'-5' exonuclease PolB-like domain-containing protein</fullName>
    </recommendedName>
</protein>
<comment type="caution">
    <text evidence="2">The sequence shown here is derived from an EMBL/GenBank/DDBJ whole genome shotgun (WGS) entry which is preliminary data.</text>
</comment>
<dbReference type="GO" id="GO:0003676">
    <property type="term" value="F:nucleic acid binding"/>
    <property type="evidence" value="ECO:0007669"/>
    <property type="project" value="InterPro"/>
</dbReference>
<dbReference type="InterPro" id="IPR036397">
    <property type="entry name" value="RNaseH_sf"/>
</dbReference>
<name>A0A1G2HG10_9BACT</name>
<dbReference type="InterPro" id="IPR019288">
    <property type="entry name" value="3'-5'_exonuclease_PolB-like"/>
</dbReference>
<organism evidence="2 3">
    <name type="scientific">Candidatus Spechtbacteria bacterium RIFCSPLOWO2_12_FULL_38_22</name>
    <dbReference type="NCBI Taxonomy" id="1802165"/>
    <lineage>
        <taxon>Bacteria</taxon>
        <taxon>Candidatus Spechtiibacteriota</taxon>
    </lineage>
</organism>
<gene>
    <name evidence="2" type="ORF">A3F94_00470</name>
</gene>
<dbReference type="Proteomes" id="UP000176770">
    <property type="component" value="Unassembled WGS sequence"/>
</dbReference>
<feature type="domain" description="Predicted 3'-5' exonuclease PolB-like" evidence="1">
    <location>
        <begin position="93"/>
        <end position="229"/>
    </location>
</feature>
<accession>A0A1G2HG10</accession>
<evidence type="ECO:0000313" key="3">
    <source>
        <dbReference type="Proteomes" id="UP000176770"/>
    </source>
</evidence>